<name>A0A845AF37_9SPHN</name>
<dbReference type="InterPro" id="IPR018673">
    <property type="entry name" value="DUF2141"/>
</dbReference>
<accession>A0A845AF37</accession>
<reference evidence="1 2" key="1">
    <citation type="submission" date="2019-12" db="EMBL/GenBank/DDBJ databases">
        <title>Genomic-based taxomic classification of the family Erythrobacteraceae.</title>
        <authorList>
            <person name="Xu L."/>
        </authorList>
    </citation>
    <scope>NUCLEOTIDE SEQUENCE [LARGE SCALE GENOMIC DNA]</scope>
    <source>
        <strain evidence="1 2">KEMB 9005-328</strain>
    </source>
</reference>
<gene>
    <name evidence="1" type="ORF">GRI58_04575</name>
</gene>
<comment type="caution">
    <text evidence="1">The sequence shown here is derived from an EMBL/GenBank/DDBJ whole genome shotgun (WGS) entry which is preliminary data.</text>
</comment>
<proteinExistence type="predicted"/>
<sequence>MTLLAGAAPSPVPPKGSIVVVTVLGLRNDRGTLRACMTDEASDFPKCASPRHDISESIAPANPVTLTFKDVAPGRYAIALLHDENNNGKMDRAMLVIPREGFGFSRDAKVKMGPPKFGSAAFDVVNGQSEHLTIHMRYLL</sequence>
<dbReference type="AlphaFoldDB" id="A0A845AF37"/>
<dbReference type="EMBL" id="WTYA01000002">
    <property type="protein sequence ID" value="MXP28097.1"/>
    <property type="molecule type" value="Genomic_DNA"/>
</dbReference>
<organism evidence="1 2">
    <name type="scientific">Qipengyuania algicida</name>
    <dbReference type="NCBI Taxonomy" id="1836209"/>
    <lineage>
        <taxon>Bacteria</taxon>
        <taxon>Pseudomonadati</taxon>
        <taxon>Pseudomonadota</taxon>
        <taxon>Alphaproteobacteria</taxon>
        <taxon>Sphingomonadales</taxon>
        <taxon>Erythrobacteraceae</taxon>
        <taxon>Qipengyuania</taxon>
    </lineage>
</organism>
<keyword evidence="2" id="KW-1185">Reference proteome</keyword>
<dbReference type="OrthoDB" id="9788332at2"/>
<evidence type="ECO:0000313" key="1">
    <source>
        <dbReference type="EMBL" id="MXP28097.1"/>
    </source>
</evidence>
<dbReference type="Proteomes" id="UP000439780">
    <property type="component" value="Unassembled WGS sequence"/>
</dbReference>
<evidence type="ECO:0000313" key="2">
    <source>
        <dbReference type="Proteomes" id="UP000439780"/>
    </source>
</evidence>
<protein>
    <submittedName>
        <fullName evidence="1">DUF2141 domain-containing protein</fullName>
    </submittedName>
</protein>
<dbReference type="RefSeq" id="WP_160752366.1">
    <property type="nucleotide sequence ID" value="NZ_WTYA01000002.1"/>
</dbReference>
<dbReference type="Pfam" id="PF09912">
    <property type="entry name" value="DUF2141"/>
    <property type="match status" value="1"/>
</dbReference>